<sequence length="59" mass="6889">MTKYTAKYKDTGNGKTITKDNLTEEQAVRVKEDCDIYVNLEFISVTPEPDWSKYRTQKP</sequence>
<protein>
    <submittedName>
        <fullName evidence="1">Uncharacterized protein</fullName>
    </submittedName>
</protein>
<proteinExistence type="predicted"/>
<organism evidence="1 2">
    <name type="scientific">Streptomyces lasalocidi</name>
    <name type="common">Streptomyces lasaliensis</name>
    <dbReference type="NCBI Taxonomy" id="324833"/>
    <lineage>
        <taxon>Bacteria</taxon>
        <taxon>Bacillati</taxon>
        <taxon>Actinomycetota</taxon>
        <taxon>Actinomycetes</taxon>
        <taxon>Kitasatosporales</taxon>
        <taxon>Streptomycetaceae</taxon>
        <taxon>Streptomyces</taxon>
    </lineage>
</organism>
<evidence type="ECO:0000313" key="2">
    <source>
        <dbReference type="Proteomes" id="UP000305929"/>
    </source>
</evidence>
<dbReference type="EMBL" id="SZNQ01000001">
    <property type="protein sequence ID" value="TKT03453.1"/>
    <property type="molecule type" value="Genomic_DNA"/>
</dbReference>
<evidence type="ECO:0000313" key="1">
    <source>
        <dbReference type="EMBL" id="TKT03453.1"/>
    </source>
</evidence>
<dbReference type="AlphaFoldDB" id="A0A4V6AWD2"/>
<gene>
    <name evidence="1" type="ORF">E4U91_27400</name>
</gene>
<name>A0A4V6AWD2_STRLS</name>
<comment type="caution">
    <text evidence="1">The sequence shown here is derived from an EMBL/GenBank/DDBJ whole genome shotgun (WGS) entry which is preliminary data.</text>
</comment>
<reference evidence="1 2" key="1">
    <citation type="submission" date="2019-04" db="EMBL/GenBank/DDBJ databases">
        <title>Streptomyces lasaliensis sp. nov., an Actinomycete isolated from soil which produces the polyether antibiotic lasalocid.</title>
        <authorList>
            <person name="Erwin G."/>
            <person name="Haber C."/>
        </authorList>
    </citation>
    <scope>NUCLEOTIDE SEQUENCE [LARGE SCALE GENOMIC DNA]</scope>
    <source>
        <strain evidence="1 2">X-537</strain>
    </source>
</reference>
<dbReference type="Proteomes" id="UP000305929">
    <property type="component" value="Unassembled WGS sequence"/>
</dbReference>
<dbReference type="RefSeq" id="WP_137309301.1">
    <property type="nucleotide sequence ID" value="NZ_SZNQ01000001.1"/>
</dbReference>
<accession>A0A4V6AWD2</accession>
<keyword evidence="2" id="KW-1185">Reference proteome</keyword>